<dbReference type="Proteomes" id="UP000691718">
    <property type="component" value="Unassembled WGS sequence"/>
</dbReference>
<dbReference type="OrthoDB" id="7372525at2759"/>
<reference evidence="1" key="1">
    <citation type="submission" date="2021-04" db="EMBL/GenBank/DDBJ databases">
        <authorList>
            <person name="Tunstrom K."/>
        </authorList>
    </citation>
    <scope>NUCLEOTIDE SEQUENCE</scope>
</reference>
<dbReference type="AlphaFoldDB" id="A0A8S3Y1A5"/>
<sequence length="85" mass="9673">MKENYRDLEKRVAKFSQEFPKVEGQLEILEALANTMENSDFGWNPKADLPLPNVDVFLNKPKSTPGKKLGNSSAYKLKFLDVDID</sequence>
<protein>
    <submittedName>
        <fullName evidence="1">(apollo) hypothetical protein</fullName>
    </submittedName>
</protein>
<accession>A0A8S3Y1A5</accession>
<evidence type="ECO:0000313" key="1">
    <source>
        <dbReference type="EMBL" id="CAG5049939.1"/>
    </source>
</evidence>
<keyword evidence="2" id="KW-1185">Reference proteome</keyword>
<name>A0A8S3Y1A5_PARAO</name>
<dbReference type="EMBL" id="CAJQZP010001486">
    <property type="protein sequence ID" value="CAG5049939.1"/>
    <property type="molecule type" value="Genomic_DNA"/>
</dbReference>
<comment type="caution">
    <text evidence="1">The sequence shown here is derived from an EMBL/GenBank/DDBJ whole genome shotgun (WGS) entry which is preliminary data.</text>
</comment>
<gene>
    <name evidence="1" type="ORF">PAPOLLO_LOCUS24636</name>
</gene>
<proteinExistence type="predicted"/>
<organism evidence="1 2">
    <name type="scientific">Parnassius apollo</name>
    <name type="common">Apollo butterfly</name>
    <name type="synonym">Papilio apollo</name>
    <dbReference type="NCBI Taxonomy" id="110799"/>
    <lineage>
        <taxon>Eukaryota</taxon>
        <taxon>Metazoa</taxon>
        <taxon>Ecdysozoa</taxon>
        <taxon>Arthropoda</taxon>
        <taxon>Hexapoda</taxon>
        <taxon>Insecta</taxon>
        <taxon>Pterygota</taxon>
        <taxon>Neoptera</taxon>
        <taxon>Endopterygota</taxon>
        <taxon>Lepidoptera</taxon>
        <taxon>Glossata</taxon>
        <taxon>Ditrysia</taxon>
        <taxon>Papilionoidea</taxon>
        <taxon>Papilionidae</taxon>
        <taxon>Parnassiinae</taxon>
        <taxon>Parnassini</taxon>
        <taxon>Parnassius</taxon>
        <taxon>Parnassius</taxon>
    </lineage>
</organism>
<evidence type="ECO:0000313" key="2">
    <source>
        <dbReference type="Proteomes" id="UP000691718"/>
    </source>
</evidence>